<dbReference type="EMBL" id="JARK01001419">
    <property type="protein sequence ID" value="EYC05230.1"/>
    <property type="molecule type" value="Genomic_DNA"/>
</dbReference>
<dbReference type="InterPro" id="IPR050271">
    <property type="entry name" value="UDP-glycosyltransferase"/>
</dbReference>
<evidence type="ECO:0000313" key="7">
    <source>
        <dbReference type="EMBL" id="EYC05230.1"/>
    </source>
</evidence>
<gene>
    <name evidence="7" type="primary">Acey_s0083.g1656</name>
    <name evidence="7" type="ORF">Y032_0083g1656</name>
</gene>
<name>A0A016TR35_9BILA</name>
<dbReference type="Pfam" id="PF00201">
    <property type="entry name" value="UDPGT"/>
    <property type="match status" value="1"/>
</dbReference>
<evidence type="ECO:0000256" key="5">
    <source>
        <dbReference type="ARBA" id="ARBA00022729"/>
    </source>
</evidence>
<dbReference type="EC" id="2.4.1.17" evidence="2"/>
<dbReference type="AlphaFoldDB" id="A0A016TR35"/>
<keyword evidence="4" id="KW-0808">Transferase</keyword>
<dbReference type="STRING" id="53326.A0A016TR35"/>
<evidence type="ECO:0000256" key="3">
    <source>
        <dbReference type="ARBA" id="ARBA00022676"/>
    </source>
</evidence>
<comment type="catalytic activity">
    <reaction evidence="6">
        <text>glucuronate acceptor + UDP-alpha-D-glucuronate = acceptor beta-D-glucuronoside + UDP + H(+)</text>
        <dbReference type="Rhea" id="RHEA:21032"/>
        <dbReference type="ChEBI" id="CHEBI:15378"/>
        <dbReference type="ChEBI" id="CHEBI:58052"/>
        <dbReference type="ChEBI" id="CHEBI:58223"/>
        <dbReference type="ChEBI" id="CHEBI:132367"/>
        <dbReference type="ChEBI" id="CHEBI:132368"/>
        <dbReference type="EC" id="2.4.1.17"/>
    </reaction>
</comment>
<protein>
    <recommendedName>
        <fullName evidence="2">glucuronosyltransferase</fullName>
        <ecNumber evidence="2">2.4.1.17</ecNumber>
    </recommendedName>
</protein>
<sequence>MVGHDRRDCGKQRVPTETETSRSVFDHPLFYGKSFCTAYVFNNMRILVLNLILLQYYVSASNILIWSPTIGHSHVKFLGNIADVLTADGHNVTIFSPTMDPDVTTFGNRLPARTLRFTAHGTNDRFHRMEMKRPSLWESPPCTGVCFKWSDYDLVHEQNMDYCKEFLEDEGTIKALSDSKFELVFTESFDMCAPGIFQILGINKIVMVSALGMYHPMYDIIGLAELPSFMPEGLTPYSDDMTFLERLTNFKVNIQLKFHIRRWNREFWKVFNAKYPGFPTIQEINNEKTCLIMTNVNEFAETPRPTTNMIKYVGGSTLHDPKALPEDLDKLLNERSATVLFSLGSIAQSKDMPSWLKNVLFLIGRITTPSAITSASWCKSVSVAVVLDKSFIPLAYTATLPPLHELALVMRGDTSDMAAKEQH</sequence>
<evidence type="ECO:0000256" key="1">
    <source>
        <dbReference type="ARBA" id="ARBA00009995"/>
    </source>
</evidence>
<keyword evidence="5" id="KW-0732">Signal</keyword>
<dbReference type="OrthoDB" id="5835829at2759"/>
<evidence type="ECO:0000256" key="6">
    <source>
        <dbReference type="ARBA" id="ARBA00047475"/>
    </source>
</evidence>
<organism evidence="7 8">
    <name type="scientific">Ancylostoma ceylanicum</name>
    <dbReference type="NCBI Taxonomy" id="53326"/>
    <lineage>
        <taxon>Eukaryota</taxon>
        <taxon>Metazoa</taxon>
        <taxon>Ecdysozoa</taxon>
        <taxon>Nematoda</taxon>
        <taxon>Chromadorea</taxon>
        <taxon>Rhabditida</taxon>
        <taxon>Rhabditina</taxon>
        <taxon>Rhabditomorpha</taxon>
        <taxon>Strongyloidea</taxon>
        <taxon>Ancylostomatidae</taxon>
        <taxon>Ancylostomatinae</taxon>
        <taxon>Ancylostoma</taxon>
    </lineage>
</organism>
<evidence type="ECO:0000256" key="2">
    <source>
        <dbReference type="ARBA" id="ARBA00012544"/>
    </source>
</evidence>
<dbReference type="PANTHER" id="PTHR48043">
    <property type="entry name" value="EG:EG0003.4 PROTEIN-RELATED"/>
    <property type="match status" value="1"/>
</dbReference>
<keyword evidence="3" id="KW-0328">Glycosyltransferase</keyword>
<evidence type="ECO:0000256" key="4">
    <source>
        <dbReference type="ARBA" id="ARBA00022679"/>
    </source>
</evidence>
<dbReference type="InterPro" id="IPR002213">
    <property type="entry name" value="UDP_glucos_trans"/>
</dbReference>
<dbReference type="GO" id="GO:0015020">
    <property type="term" value="F:glucuronosyltransferase activity"/>
    <property type="evidence" value="ECO:0007669"/>
    <property type="project" value="UniProtKB-EC"/>
</dbReference>
<dbReference type="Proteomes" id="UP000024635">
    <property type="component" value="Unassembled WGS sequence"/>
</dbReference>
<reference evidence="8" key="1">
    <citation type="journal article" date="2015" name="Nat. Genet.">
        <title>The genome and transcriptome of the zoonotic hookworm Ancylostoma ceylanicum identify infection-specific gene families.</title>
        <authorList>
            <person name="Schwarz E.M."/>
            <person name="Hu Y."/>
            <person name="Antoshechkin I."/>
            <person name="Miller M.M."/>
            <person name="Sternberg P.W."/>
            <person name="Aroian R.V."/>
        </authorList>
    </citation>
    <scope>NUCLEOTIDE SEQUENCE</scope>
    <source>
        <strain evidence="8">HY135</strain>
    </source>
</reference>
<comment type="caution">
    <text evidence="7">The sequence shown here is derived from an EMBL/GenBank/DDBJ whole genome shotgun (WGS) entry which is preliminary data.</text>
</comment>
<comment type="similarity">
    <text evidence="1">Belongs to the UDP-glycosyltransferase family.</text>
</comment>
<dbReference type="PANTHER" id="PTHR48043:SF23">
    <property type="entry name" value="UDP-GLUCURONOSYLTRANSFERASE"/>
    <property type="match status" value="1"/>
</dbReference>
<keyword evidence="8" id="KW-1185">Reference proteome</keyword>
<evidence type="ECO:0000313" key="8">
    <source>
        <dbReference type="Proteomes" id="UP000024635"/>
    </source>
</evidence>
<accession>A0A016TR35</accession>
<proteinExistence type="inferred from homology"/>
<dbReference type="SUPFAM" id="SSF53756">
    <property type="entry name" value="UDP-Glycosyltransferase/glycogen phosphorylase"/>
    <property type="match status" value="1"/>
</dbReference>